<gene>
    <name evidence="1" type="ORF">AJAP_13880</name>
</gene>
<dbReference type="HOGENOM" id="CLU_192240_1_0_11"/>
<dbReference type="AlphaFoldDB" id="A0A075UN77"/>
<dbReference type="Gene3D" id="1.10.150.20">
    <property type="entry name" value="5' to 3' exonuclease, C-terminal subdomain"/>
    <property type="match status" value="1"/>
</dbReference>
<evidence type="ECO:0008006" key="3">
    <source>
        <dbReference type="Google" id="ProtNLM"/>
    </source>
</evidence>
<dbReference type="STRING" id="208439.AJAP_13880"/>
<reference evidence="1 2" key="1">
    <citation type="journal article" date="2014" name="J. Biotechnol.">
        <title>Complete genome sequence of the actinobacterium Amycolatopsis japonica MG417-CF17(T) (=DSM 44213T) producing (S,S)-N,N'-ethylenediaminedisuccinic acid.</title>
        <authorList>
            <person name="Stegmann E."/>
            <person name="Albersmeier A."/>
            <person name="Spohn M."/>
            <person name="Gert H."/>
            <person name="Weber T."/>
            <person name="Wohlleben W."/>
            <person name="Kalinowski J."/>
            <person name="Ruckert C."/>
        </authorList>
    </citation>
    <scope>NUCLEOTIDE SEQUENCE [LARGE SCALE GENOMIC DNA]</scope>
    <source>
        <strain evidence="2">MG417-CF17 (DSM 44213)</strain>
    </source>
</reference>
<dbReference type="eggNOG" id="ENOG5033AIJ">
    <property type="taxonomic scope" value="Bacteria"/>
</dbReference>
<organism evidence="1 2">
    <name type="scientific">Amycolatopsis japonica</name>
    <dbReference type="NCBI Taxonomy" id="208439"/>
    <lineage>
        <taxon>Bacteria</taxon>
        <taxon>Bacillati</taxon>
        <taxon>Actinomycetota</taxon>
        <taxon>Actinomycetes</taxon>
        <taxon>Pseudonocardiales</taxon>
        <taxon>Pseudonocardiaceae</taxon>
        <taxon>Amycolatopsis</taxon>
        <taxon>Amycolatopsis japonica group</taxon>
    </lineage>
</organism>
<dbReference type="RefSeq" id="WP_038511380.1">
    <property type="nucleotide sequence ID" value="NZ_CP008953.1"/>
</dbReference>
<dbReference type="KEGG" id="aja:AJAP_13880"/>
<accession>A0A075UN77</accession>
<dbReference type="SUPFAM" id="SSF47789">
    <property type="entry name" value="C-terminal domain of RNA polymerase alpha subunit"/>
    <property type="match status" value="1"/>
</dbReference>
<sequence length="67" mass="7284">MDEQTDLPSGIGKPATRAFTGAGYTRLEHFTRATEAELASLHGVGPKALRIIREALETRGQTFKPTD</sequence>
<name>A0A075UN77_9PSEU</name>
<evidence type="ECO:0000313" key="1">
    <source>
        <dbReference type="EMBL" id="AIG75657.1"/>
    </source>
</evidence>
<evidence type="ECO:0000313" key="2">
    <source>
        <dbReference type="Proteomes" id="UP000028492"/>
    </source>
</evidence>
<dbReference type="EMBL" id="CP008953">
    <property type="protein sequence ID" value="AIG75657.1"/>
    <property type="molecule type" value="Genomic_DNA"/>
</dbReference>
<protein>
    <recommendedName>
        <fullName evidence="3">DNA-binding protein</fullName>
    </recommendedName>
</protein>
<keyword evidence="2" id="KW-1185">Reference proteome</keyword>
<proteinExistence type="predicted"/>
<dbReference type="Proteomes" id="UP000028492">
    <property type="component" value="Chromosome"/>
</dbReference>